<evidence type="ECO:0000313" key="2">
    <source>
        <dbReference type="Proteomes" id="UP000694411"/>
    </source>
</evidence>
<dbReference type="Proteomes" id="UP000694411">
    <property type="component" value="Chromosome 18"/>
</dbReference>
<reference evidence="1" key="3">
    <citation type="submission" date="2025-09" db="UniProtKB">
        <authorList>
            <consortium name="Ensembl"/>
        </authorList>
    </citation>
    <scope>IDENTIFICATION</scope>
</reference>
<sequence>MNSLQFFANKRRADTGLLHAILKSFSPHPFLVLLVHTWGNYVLQEKVLEGTDILGMRIQKKILELIPFFPPFCKRRSLC</sequence>
<proteinExistence type="predicted"/>
<dbReference type="AlphaFoldDB" id="A0A8D2F6M9"/>
<keyword evidence="2" id="KW-1185">Reference proteome</keyword>
<evidence type="ECO:0000313" key="1">
    <source>
        <dbReference type="Ensembl" id="ENSTGEP00000015093.1"/>
    </source>
</evidence>
<reference evidence="1" key="2">
    <citation type="submission" date="2025-08" db="UniProtKB">
        <authorList>
            <consortium name="Ensembl"/>
        </authorList>
    </citation>
    <scope>IDENTIFICATION</scope>
</reference>
<accession>A0A8D2F6M9</accession>
<dbReference type="Ensembl" id="ENSTGET00000018088.1">
    <property type="protein sequence ID" value="ENSTGEP00000015093.1"/>
    <property type="gene ID" value="ENSTGEG00000012257.1"/>
</dbReference>
<name>A0A8D2F6M9_THEGE</name>
<organism evidence="1 2">
    <name type="scientific">Theropithecus gelada</name>
    <name type="common">Gelada baboon</name>
    <dbReference type="NCBI Taxonomy" id="9565"/>
    <lineage>
        <taxon>Eukaryota</taxon>
        <taxon>Metazoa</taxon>
        <taxon>Chordata</taxon>
        <taxon>Craniata</taxon>
        <taxon>Vertebrata</taxon>
        <taxon>Euteleostomi</taxon>
        <taxon>Mammalia</taxon>
        <taxon>Eutheria</taxon>
        <taxon>Euarchontoglires</taxon>
        <taxon>Primates</taxon>
        <taxon>Haplorrhini</taxon>
        <taxon>Catarrhini</taxon>
        <taxon>Cercopithecidae</taxon>
        <taxon>Cercopithecinae</taxon>
        <taxon>Theropithecus</taxon>
    </lineage>
</organism>
<reference evidence="1" key="1">
    <citation type="submission" date="2018-05" db="EMBL/GenBank/DDBJ databases">
        <title>Whole genome of Theropithecus gelada.</title>
        <authorList>
            <person name="Chiou K.L."/>
            <person name="Snyder-Mackler N."/>
        </authorList>
    </citation>
    <scope>NUCLEOTIDE SEQUENCE [LARGE SCALE GENOMIC DNA]</scope>
</reference>
<protein>
    <submittedName>
        <fullName evidence="1">Uncharacterized protein</fullName>
    </submittedName>
</protein>